<keyword evidence="2" id="KW-1185">Reference proteome</keyword>
<proteinExistence type="predicted"/>
<evidence type="ECO:0000313" key="1">
    <source>
        <dbReference type="EMBL" id="KFD46368.1"/>
    </source>
</evidence>
<dbReference type="AlphaFoldDB" id="A0A085LN22"/>
<sequence length="61" mass="6981">MTWGVLYSNYTIFFFGSDEMIADIDVLRPSVELWITSQTDCPLVVTEHTSSVRLLPSEIQK</sequence>
<gene>
    <name evidence="1" type="ORF">M513_12739</name>
</gene>
<organism evidence="1 2">
    <name type="scientific">Trichuris suis</name>
    <name type="common">pig whipworm</name>
    <dbReference type="NCBI Taxonomy" id="68888"/>
    <lineage>
        <taxon>Eukaryota</taxon>
        <taxon>Metazoa</taxon>
        <taxon>Ecdysozoa</taxon>
        <taxon>Nematoda</taxon>
        <taxon>Enoplea</taxon>
        <taxon>Dorylaimia</taxon>
        <taxon>Trichinellida</taxon>
        <taxon>Trichuridae</taxon>
        <taxon>Trichuris</taxon>
    </lineage>
</organism>
<accession>A0A085LN22</accession>
<protein>
    <submittedName>
        <fullName evidence="1">Uncharacterized protein</fullName>
    </submittedName>
</protein>
<name>A0A085LN22_9BILA</name>
<dbReference type="EMBL" id="KL363375">
    <property type="protein sequence ID" value="KFD46368.1"/>
    <property type="molecule type" value="Genomic_DNA"/>
</dbReference>
<dbReference type="Proteomes" id="UP000030764">
    <property type="component" value="Unassembled WGS sequence"/>
</dbReference>
<evidence type="ECO:0000313" key="2">
    <source>
        <dbReference type="Proteomes" id="UP000030764"/>
    </source>
</evidence>
<reference evidence="1 2" key="1">
    <citation type="journal article" date="2014" name="Nat. Genet.">
        <title>Genome and transcriptome of the porcine whipworm Trichuris suis.</title>
        <authorList>
            <person name="Jex A.R."/>
            <person name="Nejsum P."/>
            <person name="Schwarz E.M."/>
            <person name="Hu L."/>
            <person name="Young N.D."/>
            <person name="Hall R.S."/>
            <person name="Korhonen P.K."/>
            <person name="Liao S."/>
            <person name="Thamsborg S."/>
            <person name="Xia J."/>
            <person name="Xu P."/>
            <person name="Wang S."/>
            <person name="Scheerlinck J.P."/>
            <person name="Hofmann A."/>
            <person name="Sternberg P.W."/>
            <person name="Wang J."/>
            <person name="Gasser R.B."/>
        </authorList>
    </citation>
    <scope>NUCLEOTIDE SEQUENCE [LARGE SCALE GENOMIC DNA]</scope>
    <source>
        <strain evidence="1">DCEP-RM93M</strain>
    </source>
</reference>